<keyword evidence="1" id="KW-0472">Membrane</keyword>
<reference evidence="2" key="1">
    <citation type="submission" date="2021-05" db="EMBL/GenBank/DDBJ databases">
        <title>The genome of the haptophyte Pavlova lutheri (Diacronema luteri, Pavlovales) - a model for lipid biosynthesis in eukaryotic algae.</title>
        <authorList>
            <person name="Hulatt C.J."/>
            <person name="Posewitz M.C."/>
        </authorList>
    </citation>
    <scope>NUCLEOTIDE SEQUENCE</scope>
    <source>
        <strain evidence="2">NIVA-4/92</strain>
    </source>
</reference>
<comment type="caution">
    <text evidence="2">The sequence shown here is derived from an EMBL/GenBank/DDBJ whole genome shotgun (WGS) entry which is preliminary data.</text>
</comment>
<accession>A0A8J6CFK4</accession>
<protein>
    <submittedName>
        <fullName evidence="2">Uncharacterized protein</fullName>
    </submittedName>
</protein>
<dbReference type="EMBL" id="JAGTXO010000001">
    <property type="protein sequence ID" value="KAG8470799.1"/>
    <property type="molecule type" value="Genomic_DNA"/>
</dbReference>
<evidence type="ECO:0000256" key="1">
    <source>
        <dbReference type="SAM" id="Phobius"/>
    </source>
</evidence>
<keyword evidence="1" id="KW-0812">Transmembrane</keyword>
<name>A0A8J6CFK4_DIALT</name>
<organism evidence="2 3">
    <name type="scientific">Diacronema lutheri</name>
    <name type="common">Unicellular marine alga</name>
    <name type="synonym">Monochrysis lutheri</name>
    <dbReference type="NCBI Taxonomy" id="2081491"/>
    <lineage>
        <taxon>Eukaryota</taxon>
        <taxon>Haptista</taxon>
        <taxon>Haptophyta</taxon>
        <taxon>Pavlovophyceae</taxon>
        <taxon>Pavlovales</taxon>
        <taxon>Pavlovaceae</taxon>
        <taxon>Diacronema</taxon>
    </lineage>
</organism>
<feature type="transmembrane region" description="Helical" evidence="1">
    <location>
        <begin position="237"/>
        <end position="262"/>
    </location>
</feature>
<evidence type="ECO:0000313" key="3">
    <source>
        <dbReference type="Proteomes" id="UP000751190"/>
    </source>
</evidence>
<keyword evidence="1" id="KW-1133">Transmembrane helix</keyword>
<feature type="transmembrane region" description="Helical" evidence="1">
    <location>
        <begin position="179"/>
        <end position="199"/>
    </location>
</feature>
<evidence type="ECO:0000313" key="2">
    <source>
        <dbReference type="EMBL" id="KAG8470799.1"/>
    </source>
</evidence>
<dbReference type="OMA" id="TIRIPCV"/>
<feature type="transmembrane region" description="Helical" evidence="1">
    <location>
        <begin position="98"/>
        <end position="124"/>
    </location>
</feature>
<proteinExistence type="predicted"/>
<feature type="transmembrane region" description="Helical" evidence="1">
    <location>
        <begin position="145"/>
        <end position="167"/>
    </location>
</feature>
<keyword evidence="3" id="KW-1185">Reference proteome</keyword>
<dbReference type="OrthoDB" id="46767at2759"/>
<gene>
    <name evidence="2" type="ORF">KFE25_009220</name>
</gene>
<dbReference type="Proteomes" id="UP000751190">
    <property type="component" value="Unassembled WGS sequence"/>
</dbReference>
<dbReference type="AlphaFoldDB" id="A0A8J6CFK4"/>
<sequence>MLRQRSTQPPSDAMAATPASRLMRAKTTTIRIPCVDAAAARDTADDVEAKDQTSESVGFFGSERTPAALMAGSAITILFAFPLRHGDDEASAFLKRTYLALAASSFCHSLITVFVSSLAITRLLSKQHDAMARDPLVMMLREYPLFFLSVRVHFLTGVLCFVGAITLRVYVEVGRESPLLARALLCMTGSSLSYMLCLYNMTLVNFRHFGHLWWCYARIVFERFVVRAPEHGKPAGVLGAVALVLACASLVDFVRVVAHYVAPTAVPKM</sequence>